<dbReference type="PANTHER" id="PTHR34387">
    <property type="entry name" value="SLR1258 PROTEIN"/>
    <property type="match status" value="1"/>
</dbReference>
<organism evidence="1 2">
    <name type="scientific">Acinetobacter qingfengensis</name>
    <dbReference type="NCBI Taxonomy" id="1262585"/>
    <lineage>
        <taxon>Bacteria</taxon>
        <taxon>Pseudomonadati</taxon>
        <taxon>Pseudomonadota</taxon>
        <taxon>Gammaproteobacteria</taxon>
        <taxon>Moraxellales</taxon>
        <taxon>Moraxellaceae</taxon>
        <taxon>Acinetobacter</taxon>
    </lineage>
</organism>
<name>A0A1E7R578_9GAMM</name>
<evidence type="ECO:0000313" key="2">
    <source>
        <dbReference type="Proteomes" id="UP000185895"/>
    </source>
</evidence>
<keyword evidence="2" id="KW-1185">Reference proteome</keyword>
<dbReference type="OrthoDB" id="7062395at2"/>
<sequence length="227" mass="25167">MAVMLIAGIGSFIPVSQVFAENNHRIINLQAEAIRQVENDEMQAILYSELSEKDTAALANKLNLTTNHALQLAKAYPQIKVRSGNQNTYPIYNDKQVLTGWRGRSQIVLTGQDFKQMGDLIAKLQSSMKLQGISFNVSDVQKQKVETELYVEASRAFQQRAQSLLAPWSATRYELVNLNLNISGGYSPRPMLEMAAYSMKSADVTTPQLEGGESTLRVIANGSIQLQ</sequence>
<reference evidence="1 2" key="1">
    <citation type="submission" date="2016-09" db="EMBL/GenBank/DDBJ databases">
        <authorList>
            <person name="Capua I."/>
            <person name="De Benedictis P."/>
            <person name="Joannis T."/>
            <person name="Lombin L.H."/>
            <person name="Cattoli G."/>
        </authorList>
    </citation>
    <scope>NUCLEOTIDE SEQUENCE [LARGE SCALE GENOMIC DNA]</scope>
    <source>
        <strain evidence="1 2">ANC 4671</strain>
    </source>
</reference>
<evidence type="ECO:0000313" key="1">
    <source>
        <dbReference type="EMBL" id="OEY94466.1"/>
    </source>
</evidence>
<dbReference type="EMBL" id="MKKK01000034">
    <property type="protein sequence ID" value="OEY94466.1"/>
    <property type="molecule type" value="Genomic_DNA"/>
</dbReference>
<dbReference type="PANTHER" id="PTHR34387:SF1">
    <property type="entry name" value="PERIPLASMIC IMMUNOGENIC PROTEIN"/>
    <property type="match status" value="1"/>
</dbReference>
<dbReference type="Gene3D" id="3.30.110.170">
    <property type="entry name" value="Protein of unknown function (DUF541), domain 1"/>
    <property type="match status" value="1"/>
</dbReference>
<dbReference type="STRING" id="1262585.BJI46_03745"/>
<dbReference type="Gene3D" id="3.30.70.2970">
    <property type="entry name" value="Protein of unknown function (DUF541), domain 2"/>
    <property type="match status" value="1"/>
</dbReference>
<dbReference type="InterPro" id="IPR052022">
    <property type="entry name" value="26kDa_periplasmic_antigen"/>
</dbReference>
<proteinExistence type="predicted"/>
<dbReference type="Proteomes" id="UP000185895">
    <property type="component" value="Unassembled WGS sequence"/>
</dbReference>
<dbReference type="Pfam" id="PF04402">
    <property type="entry name" value="SIMPL"/>
    <property type="match status" value="1"/>
</dbReference>
<dbReference type="GO" id="GO:0006974">
    <property type="term" value="P:DNA damage response"/>
    <property type="evidence" value="ECO:0007669"/>
    <property type="project" value="TreeGrafter"/>
</dbReference>
<dbReference type="InterPro" id="IPR007497">
    <property type="entry name" value="SIMPL/DUF541"/>
</dbReference>
<protein>
    <submittedName>
        <fullName evidence="1">Uncharacterized protein</fullName>
    </submittedName>
</protein>
<accession>A0A1E7R578</accession>
<gene>
    <name evidence="1" type="ORF">BJI46_03745</name>
</gene>
<dbReference type="AlphaFoldDB" id="A0A1E7R578"/>
<comment type="caution">
    <text evidence="1">The sequence shown here is derived from an EMBL/GenBank/DDBJ whole genome shotgun (WGS) entry which is preliminary data.</text>
</comment>